<dbReference type="InterPro" id="IPR052616">
    <property type="entry name" value="SYO1-like"/>
</dbReference>
<feature type="domain" description="SYO1-like TPR repeats" evidence="5">
    <location>
        <begin position="466"/>
        <end position="703"/>
    </location>
</feature>
<feature type="region of interest" description="Disordered" evidence="4">
    <location>
        <begin position="364"/>
        <end position="403"/>
    </location>
</feature>
<dbReference type="PROSITE" id="PS50176">
    <property type="entry name" value="ARM_REPEAT"/>
    <property type="match status" value="1"/>
</dbReference>
<dbReference type="OrthoDB" id="288703at2759"/>
<evidence type="ECO:0000256" key="1">
    <source>
        <dbReference type="ARBA" id="ARBA00049983"/>
    </source>
</evidence>
<dbReference type="Pfam" id="PF25567">
    <property type="entry name" value="TPR_SYO1"/>
    <property type="match status" value="1"/>
</dbReference>
<evidence type="ECO:0000256" key="2">
    <source>
        <dbReference type="PROSITE-ProRule" id="PRU00259"/>
    </source>
</evidence>
<reference evidence="6 7" key="1">
    <citation type="journal article" date="2018" name="New Phytol.">
        <title>Phylogenomics of Endogonaceae and evolution of mycorrhizas within Mucoromycota.</title>
        <authorList>
            <person name="Chang Y."/>
            <person name="Desiro A."/>
            <person name="Na H."/>
            <person name="Sandor L."/>
            <person name="Lipzen A."/>
            <person name="Clum A."/>
            <person name="Barry K."/>
            <person name="Grigoriev I.V."/>
            <person name="Martin F.M."/>
            <person name="Stajich J.E."/>
            <person name="Smith M.E."/>
            <person name="Bonito G."/>
            <person name="Spatafora J.W."/>
        </authorList>
    </citation>
    <scope>NUCLEOTIDE SEQUENCE [LARGE SCALE GENOMIC DNA]</scope>
    <source>
        <strain evidence="6 7">GMNB39</strain>
    </source>
</reference>
<feature type="repeat" description="ARM" evidence="2">
    <location>
        <begin position="76"/>
        <end position="109"/>
    </location>
</feature>
<evidence type="ECO:0000259" key="5">
    <source>
        <dbReference type="Pfam" id="PF25567"/>
    </source>
</evidence>
<evidence type="ECO:0000313" key="6">
    <source>
        <dbReference type="EMBL" id="RUP12995.1"/>
    </source>
</evidence>
<dbReference type="AlphaFoldDB" id="A0A433B9A3"/>
<dbReference type="GO" id="GO:0051082">
    <property type="term" value="F:unfolded protein binding"/>
    <property type="evidence" value="ECO:0007669"/>
    <property type="project" value="TreeGrafter"/>
</dbReference>
<dbReference type="InterPro" id="IPR011989">
    <property type="entry name" value="ARM-like"/>
</dbReference>
<evidence type="ECO:0000313" key="7">
    <source>
        <dbReference type="Proteomes" id="UP000268093"/>
    </source>
</evidence>
<gene>
    <name evidence="6" type="ORF">BC936DRAFT_139768</name>
</gene>
<feature type="compositionally biased region" description="Basic residues" evidence="4">
    <location>
        <begin position="1"/>
        <end position="12"/>
    </location>
</feature>
<accession>A0A433B9A3</accession>
<feature type="compositionally biased region" description="Acidic residues" evidence="4">
    <location>
        <begin position="378"/>
        <end position="403"/>
    </location>
</feature>
<dbReference type="Proteomes" id="UP000268093">
    <property type="component" value="Unassembled WGS sequence"/>
</dbReference>
<protein>
    <submittedName>
        <fullName evidence="6">Armadillo-type protein</fullName>
    </submittedName>
</protein>
<comment type="similarity">
    <text evidence="1">Belongs to the nuclear import and ribosome assembly adapter family.</text>
</comment>
<dbReference type="Gene3D" id="1.25.10.10">
    <property type="entry name" value="Leucine-rich Repeat Variant"/>
    <property type="match status" value="1"/>
</dbReference>
<organism evidence="6 7">
    <name type="scientific">Jimgerdemannia flammicorona</name>
    <dbReference type="NCBI Taxonomy" id="994334"/>
    <lineage>
        <taxon>Eukaryota</taxon>
        <taxon>Fungi</taxon>
        <taxon>Fungi incertae sedis</taxon>
        <taxon>Mucoromycota</taxon>
        <taxon>Mucoromycotina</taxon>
        <taxon>Endogonomycetes</taxon>
        <taxon>Endogonales</taxon>
        <taxon>Endogonaceae</taxon>
        <taxon>Jimgerdemannia</taxon>
    </lineage>
</organism>
<dbReference type="SUPFAM" id="SSF48371">
    <property type="entry name" value="ARM repeat"/>
    <property type="match status" value="1"/>
</dbReference>
<proteinExistence type="inferred from homology"/>
<feature type="coiled-coil region" evidence="3">
    <location>
        <begin position="330"/>
        <end position="357"/>
    </location>
</feature>
<dbReference type="GO" id="GO:0042273">
    <property type="term" value="P:ribosomal large subunit biogenesis"/>
    <property type="evidence" value="ECO:0007669"/>
    <property type="project" value="TreeGrafter"/>
</dbReference>
<dbReference type="GO" id="GO:0006606">
    <property type="term" value="P:protein import into nucleus"/>
    <property type="evidence" value="ECO:0007669"/>
    <property type="project" value="TreeGrafter"/>
</dbReference>
<dbReference type="SMART" id="SM00185">
    <property type="entry name" value="ARM"/>
    <property type="match status" value="3"/>
</dbReference>
<dbReference type="InterPro" id="IPR016024">
    <property type="entry name" value="ARM-type_fold"/>
</dbReference>
<dbReference type="InterPro" id="IPR057990">
    <property type="entry name" value="TPR_SYO1"/>
</dbReference>
<evidence type="ECO:0000256" key="4">
    <source>
        <dbReference type="SAM" id="MobiDB-lite"/>
    </source>
</evidence>
<keyword evidence="7" id="KW-1185">Reference proteome</keyword>
<sequence length="706" mass="77474">MGKAHHKKKAQRPRTNPTGVPTVLEAAKITEASPIKPEEILPLASPDAKEREWAAAAASNLLITDPATRKLLLSKNIVAMLVERLTDSVQEVVLEAAGALRNLTSVDQDICIDMYQKDVLTPVAALIPQISVVIDRILTNAPVADEKDTEARKTVWDFTENIISIIWSMSETSDKVLKAINKLNIIPFLVSFLSVTDKVPIKVVITAGQCLNTLTDDNKDIYFQFQTHPEYAQQIVSAINAHIDEDKLLVRVLACGILMNIRETIGSASWDEENADPAAEVNKLVMPVLTESLEFDLQRAAEEAVRAVTSEGMRRQDTEEIRAAKPKQPLTEEEQTLEAIEKRLQTLQLSLELLSNICIEDTGEAVREPSSHPSPTDDGWEDADETMLDEDGMPEDDASDKADDDDATLLADTAMIDDTTTSTPLDENLLRSNPILHTMTYTVFPALVRLATPTSLSFPAQAVPTVSTNVPAITNGLALVHLRALECLNNFLLAMCEVPTRWWFRERKEDAVNAWNWLFATAEQVAGTGVRVGDEESGQEMRGAVLEAVVGCLWMVARGLNGDVPLAPFHIPALQGSYTSTVSDSMRVKSIGTLGVIARRQGAVDVNKAVGHFLLGILQALPPKGDTTADAAIEALNAFYDIYADAEFDYDAPVFVACGFFPALKGVVPATKAIDKRKQRDLRLRADEALENLTAFIKYKESERKK</sequence>
<evidence type="ECO:0000256" key="3">
    <source>
        <dbReference type="SAM" id="Coils"/>
    </source>
</evidence>
<keyword evidence="3" id="KW-0175">Coiled coil</keyword>
<dbReference type="CDD" id="cd13394">
    <property type="entry name" value="Syo1_like"/>
    <property type="match status" value="1"/>
</dbReference>
<dbReference type="PANTHER" id="PTHR13347:SF1">
    <property type="entry name" value="HEAT REPEAT-CONTAINING PROTEIN 3"/>
    <property type="match status" value="1"/>
</dbReference>
<name>A0A433B9A3_9FUNG</name>
<dbReference type="PANTHER" id="PTHR13347">
    <property type="entry name" value="HEAT REPEAT-CONTAINING PROTEIN 3"/>
    <property type="match status" value="1"/>
</dbReference>
<dbReference type="InterPro" id="IPR000225">
    <property type="entry name" value="Armadillo"/>
</dbReference>
<dbReference type="EMBL" id="RBNI01015776">
    <property type="protein sequence ID" value="RUP12995.1"/>
    <property type="molecule type" value="Genomic_DNA"/>
</dbReference>
<feature type="region of interest" description="Disordered" evidence="4">
    <location>
        <begin position="1"/>
        <end position="21"/>
    </location>
</feature>
<comment type="caution">
    <text evidence="6">The sequence shown here is derived from an EMBL/GenBank/DDBJ whole genome shotgun (WGS) entry which is preliminary data.</text>
</comment>